<feature type="compositionally biased region" description="Basic and acidic residues" evidence="1">
    <location>
        <begin position="226"/>
        <end position="240"/>
    </location>
</feature>
<gene>
    <name evidence="2" type="ORF">N8I77_003076</name>
</gene>
<protein>
    <recommendedName>
        <fullName evidence="4">C2H2-type domain-containing protein</fullName>
    </recommendedName>
</protein>
<feature type="region of interest" description="Disordered" evidence="1">
    <location>
        <begin position="336"/>
        <end position="390"/>
    </location>
</feature>
<dbReference type="PANTHER" id="PTHR38166:SF1">
    <property type="entry name" value="C2H2-TYPE DOMAIN-CONTAINING PROTEIN"/>
    <property type="match status" value="1"/>
</dbReference>
<feature type="compositionally biased region" description="Polar residues" evidence="1">
    <location>
        <begin position="131"/>
        <end position="144"/>
    </location>
</feature>
<feature type="compositionally biased region" description="Low complexity" evidence="1">
    <location>
        <begin position="374"/>
        <end position="383"/>
    </location>
</feature>
<accession>A0AAD9W5E3</accession>
<organism evidence="2 3">
    <name type="scientific">Phomopsis amygdali</name>
    <name type="common">Fusicoccum amygdali</name>
    <dbReference type="NCBI Taxonomy" id="1214568"/>
    <lineage>
        <taxon>Eukaryota</taxon>
        <taxon>Fungi</taxon>
        <taxon>Dikarya</taxon>
        <taxon>Ascomycota</taxon>
        <taxon>Pezizomycotina</taxon>
        <taxon>Sordariomycetes</taxon>
        <taxon>Sordariomycetidae</taxon>
        <taxon>Diaporthales</taxon>
        <taxon>Diaporthaceae</taxon>
        <taxon>Diaporthe</taxon>
    </lineage>
</organism>
<evidence type="ECO:0000256" key="1">
    <source>
        <dbReference type="SAM" id="MobiDB-lite"/>
    </source>
</evidence>
<sequence length="701" mass="78069">MHWAPQPSEKMSVANMKMRVQKHIKRQHGSQVRNRPDNVKSHISRKHPEFLGSLRPLGSESLSTSNEGLEIRSAPYERDRILQRYLIESTVAHGIDSPDEAAPEYRPQLSLATYSQMSMLDGYCFEGVSTQSSSKDSGYRSQSPAYRDDLGETGNEAIVPELTSSPGVKGNITQAGVASAPLQTRTLERTIFVPKAPSKGFMKEELRDKYSYSFIEAVRVVDNDQNDKAVESEAETETHQNKTGYEEVTGSGLSDQTESSQAHELSNDDFSSHPTETSTPDSNCFWLTEYSEDEDEKLGKDHPFMRLKATALTTVFEIFCSWKEIHFEQDDIPCDGTGKSVPASNQDKGKGKDLATRKRTWANQSETSKDITDSSEPSSSQASSKRRRTSDRKLTFACPYTKKDPMSYRDCYKYTLSRIRDVKQHLARCHCNPPYCPRCMGTFETEEERDEHIREFSCPSRPPARLDGITESQKRQLARKSASNTSVEAQWFVVFDILFPGHDPRPQSPYIDSELLQDITLYQDFLTSSGPRILSDVLTRRGAITWNVPNEERDLATFQHTIFEEGLRTIFEQWVARRSTSSHYPNIPSSSGSSGQDTPSSSSTSIEGASVNSNHPSRVAPPVVALSLPGPGPSGALADNGAVQETSSDQIAFDGGLDGILDFEHEDVDFHPGLTYDGPDEELMRLMLGNHESSSLQPGLG</sequence>
<keyword evidence="3" id="KW-1185">Reference proteome</keyword>
<reference evidence="2" key="1">
    <citation type="submission" date="2023-06" db="EMBL/GenBank/DDBJ databases">
        <authorList>
            <person name="Noh H."/>
        </authorList>
    </citation>
    <scope>NUCLEOTIDE SEQUENCE</scope>
    <source>
        <strain evidence="2">DUCC20226</strain>
    </source>
</reference>
<feature type="region of interest" description="Disordered" evidence="1">
    <location>
        <begin position="582"/>
        <end position="640"/>
    </location>
</feature>
<dbReference type="PANTHER" id="PTHR38166">
    <property type="entry name" value="C2H2-TYPE DOMAIN-CONTAINING PROTEIN-RELATED"/>
    <property type="match status" value="1"/>
</dbReference>
<name>A0AAD9W5E3_PHOAM</name>
<comment type="caution">
    <text evidence="2">The sequence shown here is derived from an EMBL/GenBank/DDBJ whole genome shotgun (WGS) entry which is preliminary data.</text>
</comment>
<dbReference type="AlphaFoldDB" id="A0AAD9W5E3"/>
<evidence type="ECO:0008006" key="4">
    <source>
        <dbReference type="Google" id="ProtNLM"/>
    </source>
</evidence>
<proteinExistence type="predicted"/>
<feature type="compositionally biased region" description="Basic and acidic residues" evidence="1">
    <location>
        <begin position="347"/>
        <end position="356"/>
    </location>
</feature>
<feature type="compositionally biased region" description="Low complexity" evidence="1">
    <location>
        <begin position="582"/>
        <end position="610"/>
    </location>
</feature>
<feature type="region of interest" description="Disordered" evidence="1">
    <location>
        <begin position="131"/>
        <end position="153"/>
    </location>
</feature>
<dbReference type="EMBL" id="JAUJFL010000002">
    <property type="protein sequence ID" value="KAK2609580.1"/>
    <property type="molecule type" value="Genomic_DNA"/>
</dbReference>
<feature type="region of interest" description="Disordered" evidence="1">
    <location>
        <begin position="226"/>
        <end position="283"/>
    </location>
</feature>
<feature type="compositionally biased region" description="Polar residues" evidence="1">
    <location>
        <begin position="251"/>
        <end position="282"/>
    </location>
</feature>
<evidence type="ECO:0000313" key="3">
    <source>
        <dbReference type="Proteomes" id="UP001265746"/>
    </source>
</evidence>
<evidence type="ECO:0000313" key="2">
    <source>
        <dbReference type="EMBL" id="KAK2609580.1"/>
    </source>
</evidence>
<dbReference type="Proteomes" id="UP001265746">
    <property type="component" value="Unassembled WGS sequence"/>
</dbReference>